<dbReference type="SUPFAM" id="SSF56496">
    <property type="entry name" value="Fibrinogen C-terminal domain-like"/>
    <property type="match status" value="1"/>
</dbReference>
<dbReference type="SMART" id="SM00186">
    <property type="entry name" value="FBG"/>
    <property type="match status" value="1"/>
</dbReference>
<name>A0A084WDV6_ANOSI</name>
<dbReference type="EnsemblMetazoa" id="ASIC016524-RA">
    <property type="protein sequence ID" value="ASIC016524-PA"/>
    <property type="gene ID" value="ASIC016524"/>
</dbReference>
<keyword evidence="6" id="KW-1185">Reference proteome</keyword>
<evidence type="ECO:0000313" key="6">
    <source>
        <dbReference type="Proteomes" id="UP000030765"/>
    </source>
</evidence>
<dbReference type="OMA" id="VNCANVW"/>
<evidence type="ECO:0000313" key="4">
    <source>
        <dbReference type="EMBL" id="KFB48400.1"/>
    </source>
</evidence>
<dbReference type="STRING" id="74873.A0A084WDV6"/>
<dbReference type="AlphaFoldDB" id="A0A084WDV6"/>
<dbReference type="Gene3D" id="3.90.215.10">
    <property type="entry name" value="Gamma Fibrinogen, chain A, domain 1"/>
    <property type="match status" value="1"/>
</dbReference>
<keyword evidence="1" id="KW-1015">Disulfide bond</keyword>
<dbReference type="InterPro" id="IPR050373">
    <property type="entry name" value="Fibrinogen_C-term_domain"/>
</dbReference>
<dbReference type="PROSITE" id="PS51406">
    <property type="entry name" value="FIBRINOGEN_C_2"/>
    <property type="match status" value="1"/>
</dbReference>
<dbReference type="CDD" id="cd00087">
    <property type="entry name" value="FReD"/>
    <property type="match status" value="1"/>
</dbReference>
<dbReference type="PANTHER" id="PTHR19143">
    <property type="entry name" value="FIBRINOGEN/TENASCIN/ANGIOPOEITIN"/>
    <property type="match status" value="1"/>
</dbReference>
<dbReference type="PANTHER" id="PTHR19143:SF327">
    <property type="entry name" value="FI21813P1-RELATED"/>
    <property type="match status" value="1"/>
</dbReference>
<dbReference type="GO" id="GO:0005615">
    <property type="term" value="C:extracellular space"/>
    <property type="evidence" value="ECO:0007669"/>
    <property type="project" value="TreeGrafter"/>
</dbReference>
<dbReference type="PROSITE" id="PS00514">
    <property type="entry name" value="FIBRINOGEN_C_1"/>
    <property type="match status" value="1"/>
</dbReference>
<accession>A0A084WDV6</accession>
<reference evidence="5" key="2">
    <citation type="submission" date="2020-05" db="UniProtKB">
        <authorList>
            <consortium name="EnsemblMetazoa"/>
        </authorList>
    </citation>
    <scope>IDENTIFICATION</scope>
</reference>
<dbReference type="OrthoDB" id="7735550at2759"/>
<evidence type="ECO:0000256" key="1">
    <source>
        <dbReference type="ARBA" id="ARBA00023157"/>
    </source>
</evidence>
<evidence type="ECO:0000259" key="3">
    <source>
        <dbReference type="PROSITE" id="PS51406"/>
    </source>
</evidence>
<dbReference type="InterPro" id="IPR002181">
    <property type="entry name" value="Fibrinogen_a/b/g_C_dom"/>
</dbReference>
<protein>
    <submittedName>
        <fullName evidence="4">AGAP012651-PA-like protein</fullName>
    </submittedName>
    <submittedName>
        <fullName evidence="5">Fibrinogen C-terminal domain-containing protein</fullName>
    </submittedName>
</protein>
<feature type="chain" id="PRO_5001784721" evidence="2">
    <location>
        <begin position="21"/>
        <end position="287"/>
    </location>
</feature>
<dbReference type="Proteomes" id="UP000030765">
    <property type="component" value="Unassembled WGS sequence"/>
</dbReference>
<organism evidence="4">
    <name type="scientific">Anopheles sinensis</name>
    <name type="common">Mosquito</name>
    <dbReference type="NCBI Taxonomy" id="74873"/>
    <lineage>
        <taxon>Eukaryota</taxon>
        <taxon>Metazoa</taxon>
        <taxon>Ecdysozoa</taxon>
        <taxon>Arthropoda</taxon>
        <taxon>Hexapoda</taxon>
        <taxon>Insecta</taxon>
        <taxon>Pterygota</taxon>
        <taxon>Neoptera</taxon>
        <taxon>Endopterygota</taxon>
        <taxon>Diptera</taxon>
        <taxon>Nematocera</taxon>
        <taxon>Culicoidea</taxon>
        <taxon>Culicidae</taxon>
        <taxon>Anophelinae</taxon>
        <taxon>Anopheles</taxon>
    </lineage>
</organism>
<dbReference type="Pfam" id="PF00147">
    <property type="entry name" value="Fibrinogen_C"/>
    <property type="match status" value="1"/>
</dbReference>
<dbReference type="VEuPathDB" id="VectorBase:ASIS020080"/>
<sequence>MTLFGSLMLSVLLAARLCEGSFSILSEPRESCAGYQGIADETDELTAKVEAAITTFDPLIGLKTTLQELLSALTVHPSCSAITVPSGLYRILEGNSVPVHYFCEMSFSGGGWTMMQRRSSASTNFTRSFAEYRDGFGHPSGDFWLGLNRLHLITQATQVELAIIMEAYDGTSATVRYTNFRIADLANNFRLTTLSGHTGSVGNSMSTSVGMTFSTFDRDTDTNTLVNCANVWGGGWWMSNCGDSNLNGNYRGPAATSIPKTSMVWTAYKGATQPLKKSIMLIRKYTP</sequence>
<feature type="signal peptide" evidence="2">
    <location>
        <begin position="1"/>
        <end position="20"/>
    </location>
</feature>
<dbReference type="InterPro" id="IPR014716">
    <property type="entry name" value="Fibrinogen_a/b/g_C_1"/>
</dbReference>
<dbReference type="EMBL" id="KE525340">
    <property type="protein sequence ID" value="KFB48400.1"/>
    <property type="molecule type" value="Genomic_DNA"/>
</dbReference>
<dbReference type="VEuPathDB" id="VectorBase:ASIC016524"/>
<proteinExistence type="predicted"/>
<evidence type="ECO:0000256" key="2">
    <source>
        <dbReference type="SAM" id="SignalP"/>
    </source>
</evidence>
<keyword evidence="2" id="KW-0732">Signal</keyword>
<dbReference type="InterPro" id="IPR036056">
    <property type="entry name" value="Fibrinogen-like_C"/>
</dbReference>
<evidence type="ECO:0000313" key="5">
    <source>
        <dbReference type="EnsemblMetazoa" id="ASIC016524-PA"/>
    </source>
</evidence>
<feature type="domain" description="Fibrinogen C-terminal" evidence="3">
    <location>
        <begin position="70"/>
        <end position="286"/>
    </location>
</feature>
<dbReference type="InterPro" id="IPR020837">
    <property type="entry name" value="Fibrinogen_CS"/>
</dbReference>
<gene>
    <name evidence="4" type="ORF">ZHAS_00016524</name>
</gene>
<reference evidence="4 6" key="1">
    <citation type="journal article" date="2014" name="BMC Genomics">
        <title>Genome sequence of Anopheles sinensis provides insight into genetics basis of mosquito competence for malaria parasites.</title>
        <authorList>
            <person name="Zhou D."/>
            <person name="Zhang D."/>
            <person name="Ding G."/>
            <person name="Shi L."/>
            <person name="Hou Q."/>
            <person name="Ye Y."/>
            <person name="Xu Y."/>
            <person name="Zhou H."/>
            <person name="Xiong C."/>
            <person name="Li S."/>
            <person name="Yu J."/>
            <person name="Hong S."/>
            <person name="Yu X."/>
            <person name="Zou P."/>
            <person name="Chen C."/>
            <person name="Chang X."/>
            <person name="Wang W."/>
            <person name="Lv Y."/>
            <person name="Sun Y."/>
            <person name="Ma L."/>
            <person name="Shen B."/>
            <person name="Zhu C."/>
        </authorList>
    </citation>
    <scope>NUCLEOTIDE SEQUENCE [LARGE SCALE GENOMIC DNA]</scope>
</reference>
<dbReference type="EMBL" id="ATLV01023074">
    <property type="status" value="NOT_ANNOTATED_CDS"/>
    <property type="molecule type" value="Genomic_DNA"/>
</dbReference>